<proteinExistence type="inferred from homology"/>
<evidence type="ECO:0000256" key="5">
    <source>
        <dbReference type="ARBA" id="ARBA00022989"/>
    </source>
</evidence>
<reference evidence="11" key="2">
    <citation type="submission" date="2025-08" db="UniProtKB">
        <authorList>
            <consortium name="RefSeq"/>
        </authorList>
    </citation>
    <scope>IDENTIFICATION</scope>
    <source>
        <tissue evidence="11">Leaf</tissue>
    </source>
</reference>
<evidence type="ECO:0000256" key="9">
    <source>
        <dbReference type="SAM" id="Phobius"/>
    </source>
</evidence>
<evidence type="ECO:0000256" key="8">
    <source>
        <dbReference type="RuleBase" id="RU000477"/>
    </source>
</evidence>
<dbReference type="PANTHER" id="PTHR45665">
    <property type="entry name" value="AQUAPORIN-8"/>
    <property type="match status" value="1"/>
</dbReference>
<evidence type="ECO:0000256" key="4">
    <source>
        <dbReference type="ARBA" id="ARBA00022737"/>
    </source>
</evidence>
<dbReference type="InterPro" id="IPR023271">
    <property type="entry name" value="Aquaporin-like"/>
</dbReference>
<dbReference type="Proteomes" id="UP000515151">
    <property type="component" value="Chromosome 5"/>
</dbReference>
<feature type="transmembrane region" description="Helical" evidence="9">
    <location>
        <begin position="151"/>
        <end position="174"/>
    </location>
</feature>
<dbReference type="SUPFAM" id="SSF81338">
    <property type="entry name" value="Aquaporin-like"/>
    <property type="match status" value="1"/>
</dbReference>
<name>A0A6P8DYQ0_PUNGR</name>
<dbReference type="GO" id="GO:0016020">
    <property type="term" value="C:membrane"/>
    <property type="evidence" value="ECO:0007669"/>
    <property type="project" value="UniProtKB-SubCell"/>
</dbReference>
<keyword evidence="6 9" id="KW-0472">Membrane</keyword>
<dbReference type="PROSITE" id="PS00221">
    <property type="entry name" value="MIP"/>
    <property type="match status" value="1"/>
</dbReference>
<feature type="transmembrane region" description="Helical" evidence="9">
    <location>
        <begin position="228"/>
        <end position="248"/>
    </location>
</feature>
<comment type="similarity">
    <text evidence="7">Belongs to the MIP/aquaporin (TC 1.A.8) family. TIP (TC 1.A.8.10) subfamily.</text>
</comment>
<feature type="transmembrane region" description="Helical" evidence="9">
    <location>
        <begin position="186"/>
        <end position="208"/>
    </location>
</feature>
<dbReference type="AlphaFoldDB" id="A0A6P8DYQ0"/>
<accession>A0A6P8DYQ0</accession>
<reference evidence="10" key="1">
    <citation type="journal article" date="2020" name="Plant Biotechnol. J.">
        <title>The pomegranate (Punica granatum L.) draft genome dissects genetic divergence between soft- and hard-seeded cultivars.</title>
        <authorList>
            <person name="Luo X."/>
            <person name="Li H."/>
            <person name="Wu Z."/>
            <person name="Yao W."/>
            <person name="Zhao P."/>
            <person name="Cao D."/>
            <person name="Yu H."/>
            <person name="Li K."/>
            <person name="Poudel K."/>
            <person name="Zhao D."/>
            <person name="Zhang F."/>
            <person name="Xia X."/>
            <person name="Chen L."/>
            <person name="Wang Q."/>
            <person name="Jing D."/>
            <person name="Cao S."/>
        </authorList>
    </citation>
    <scope>NUCLEOTIDE SEQUENCE [LARGE SCALE GENOMIC DNA]</scope>
    <source>
        <strain evidence="10">cv. Tunisia</strain>
    </source>
</reference>
<dbReference type="InterPro" id="IPR022357">
    <property type="entry name" value="MIP_CS"/>
</dbReference>
<dbReference type="InterPro" id="IPR000425">
    <property type="entry name" value="MIP"/>
</dbReference>
<evidence type="ECO:0000256" key="1">
    <source>
        <dbReference type="ARBA" id="ARBA00004141"/>
    </source>
</evidence>
<evidence type="ECO:0000256" key="3">
    <source>
        <dbReference type="ARBA" id="ARBA00022692"/>
    </source>
</evidence>
<dbReference type="RefSeq" id="XP_031398336.1">
    <property type="nucleotide sequence ID" value="XM_031542476.1"/>
</dbReference>
<feature type="transmembrane region" description="Helical" evidence="9">
    <location>
        <begin position="68"/>
        <end position="87"/>
    </location>
</feature>
<feature type="transmembrane region" description="Helical" evidence="9">
    <location>
        <begin position="99"/>
        <end position="121"/>
    </location>
</feature>
<evidence type="ECO:0000313" key="10">
    <source>
        <dbReference type="Proteomes" id="UP000515151"/>
    </source>
</evidence>
<dbReference type="Gene3D" id="1.20.1080.10">
    <property type="entry name" value="Glycerol uptake facilitator protein"/>
    <property type="match status" value="1"/>
</dbReference>
<dbReference type="OrthoDB" id="3222at2759"/>
<dbReference type="GeneID" id="116208905"/>
<evidence type="ECO:0000256" key="2">
    <source>
        <dbReference type="ARBA" id="ARBA00022448"/>
    </source>
</evidence>
<keyword evidence="2 8" id="KW-0813">Transport</keyword>
<sequence length="264" mass="27239">MGVIKVSSFLRAGSEFLDLMESLLSKSSLRSYFAELLSSFIFVFAGVGSTMSSAMFTGSESEATSAEAHLLTVAVAHAFAMSAAVFMSEHISGGHVNPAVSVGLVVGGQVSILTALCYVVAQLLGSSLACALLMLVSAGQAIPVGRLAPRIPLSGGVVMEGITTFAIVCTVSAARDPRNGSQGITGPMAIGFIQGANIIVTSPFTGGYMNPARSFGPAVVSGDFRNHWVYWIGPFLGGGLAGFIYRSFLVQATGNQRTNANVAV</sequence>
<keyword evidence="10" id="KW-1185">Reference proteome</keyword>
<keyword evidence="5 9" id="KW-1133">Transmembrane helix</keyword>
<organism evidence="10 11">
    <name type="scientific">Punica granatum</name>
    <name type="common">Pomegranate</name>
    <dbReference type="NCBI Taxonomy" id="22663"/>
    <lineage>
        <taxon>Eukaryota</taxon>
        <taxon>Viridiplantae</taxon>
        <taxon>Streptophyta</taxon>
        <taxon>Embryophyta</taxon>
        <taxon>Tracheophyta</taxon>
        <taxon>Spermatophyta</taxon>
        <taxon>Magnoliopsida</taxon>
        <taxon>eudicotyledons</taxon>
        <taxon>Gunneridae</taxon>
        <taxon>Pentapetalae</taxon>
        <taxon>rosids</taxon>
        <taxon>malvids</taxon>
        <taxon>Myrtales</taxon>
        <taxon>Lythraceae</taxon>
        <taxon>Punica</taxon>
    </lineage>
</organism>
<dbReference type="Pfam" id="PF00230">
    <property type="entry name" value="MIP"/>
    <property type="match status" value="1"/>
</dbReference>
<comment type="subcellular location">
    <subcellularLocation>
        <location evidence="1">Membrane</location>
        <topology evidence="1">Multi-pass membrane protein</topology>
    </subcellularLocation>
</comment>
<evidence type="ECO:0000313" key="11">
    <source>
        <dbReference type="RefSeq" id="XP_031398336.1"/>
    </source>
</evidence>
<dbReference type="PRINTS" id="PR00783">
    <property type="entry name" value="MINTRINSICP"/>
</dbReference>
<dbReference type="FunFam" id="1.20.1080.10:FF:000017">
    <property type="entry name" value="Probable aquaporin TIP5-1"/>
    <property type="match status" value="1"/>
</dbReference>
<keyword evidence="4" id="KW-0677">Repeat</keyword>
<dbReference type="GO" id="GO:0015250">
    <property type="term" value="F:water channel activity"/>
    <property type="evidence" value="ECO:0007669"/>
    <property type="project" value="TreeGrafter"/>
</dbReference>
<feature type="transmembrane region" description="Helical" evidence="9">
    <location>
        <begin position="32"/>
        <end position="56"/>
    </location>
</feature>
<gene>
    <name evidence="11" type="primary">LOC116208905</name>
</gene>
<dbReference type="InterPro" id="IPR034294">
    <property type="entry name" value="Aquaporin_transptr"/>
</dbReference>
<protein>
    <submittedName>
        <fullName evidence="11">Aquaporin TIP2-1-like</fullName>
    </submittedName>
</protein>
<keyword evidence="3 8" id="KW-0812">Transmembrane</keyword>
<evidence type="ECO:0000256" key="7">
    <source>
        <dbReference type="ARBA" id="ARBA00038477"/>
    </source>
</evidence>
<dbReference type="PANTHER" id="PTHR45665:SF40">
    <property type="entry name" value="AQUAPORIN TIP2-1"/>
    <property type="match status" value="1"/>
</dbReference>
<evidence type="ECO:0000256" key="6">
    <source>
        <dbReference type="ARBA" id="ARBA00023136"/>
    </source>
</evidence>